<dbReference type="PANTHER" id="PTHR34072:SF57">
    <property type="entry name" value="RNA-DIRECTED DNA POLYMERASE"/>
    <property type="match status" value="1"/>
</dbReference>
<dbReference type="CDD" id="cd00303">
    <property type="entry name" value="retropepsin_like"/>
    <property type="match status" value="1"/>
</dbReference>
<keyword evidence="4" id="KW-0540">Nuclease</keyword>
<evidence type="ECO:0000259" key="8">
    <source>
        <dbReference type="Pfam" id="PF17917"/>
    </source>
</evidence>
<keyword evidence="3" id="KW-0548">Nucleotidyltransferase</keyword>
<sequence>MNTTSRDNVSKSDDRIDKLTDQISTLVDIFPKKIVTLASVKAVEESCVTCSDLHFDVSFADALLLILIFASTIKSLLTNKDKLFELAKIPLNENCSTLLLKKLPEKLGDPGKFLIPCDFLGMVVCHALADLGASINLMPLSIWKKTFLPELTPNHMTLELADRSITRPKGVAEDVFVKVGKFYFLTDFVVVDFKADPRVPLILGRSFLRTSHALIDVYGEEITLRVNDEAVTFNLNQTTRYSSTYDDLSVNLIDIIDVAREEYAQEVLGLSSNSLGGSPTLTFEHILFDSSPSLTSFEGSDFILEEIKAYLKDDSISPEIDHANFDPEGDICLIENLLNNDPLQLPPMDLKEVIKSKSSIEEPPKVELKELPSHLEYAYLQGTFQRCMMAIFHDMIEKTMEVFMDDFLVFGDSFDTCLSNLERMLKGHKISKSSLEVDRAKVDVIAKLPHPTTVKGVRSFLGHAGFYRRFIQDFSKIARPMTHLLEKEISFVFSNDCIDAFETLKKKLTEAPILIVLDWNLPFELMCDASDFVIGAVLGQRKTKHFQPIHYASKTMTEAQMHYTKTKKEMLAVVYAFEKFWPYIVLSKSIVYTDHSALKYLLNKQYAKPRLIRWVLFLQEFDIIIRDKKGSENLAADHLSRLENPHKDESENKVINKNFPLETLGVISSESTSWFFDFASFHAGNFIVKWISSQQKKKFFKDVKNYLWDDPYLFRLCADQIIRRCVHGQKAFDILKACHKGPTGGHHGVNLTVKKTSGQVEVSNRGLKRILERTIGENHASWSYKLDDALWAFCTTFKTPVGCIPYKLVYGKSCHLPIELEHKAYWALKHANFDLKTVGDHQKLQLNDLNELRDQAYESSLIYKERTKKLHDSKIKNRIFNVGDRVLLFNSHLKIFSGKLKTR</sequence>
<dbReference type="InterPro" id="IPR041373">
    <property type="entry name" value="RT_RNaseH"/>
</dbReference>
<dbReference type="InterPro" id="IPR043128">
    <property type="entry name" value="Rev_trsase/Diguanyl_cyclase"/>
</dbReference>
<dbReference type="FunFam" id="3.30.70.270:FF:000020">
    <property type="entry name" value="Transposon Tf2-6 polyprotein-like Protein"/>
    <property type="match status" value="1"/>
</dbReference>
<dbReference type="Gene3D" id="3.30.420.10">
    <property type="entry name" value="Ribonuclease H-like superfamily/Ribonuclease H"/>
    <property type="match status" value="1"/>
</dbReference>
<evidence type="ECO:0000256" key="3">
    <source>
        <dbReference type="ARBA" id="ARBA00022695"/>
    </source>
</evidence>
<keyword evidence="7 9" id="KW-0695">RNA-directed DNA polymerase</keyword>
<dbReference type="GO" id="GO:0003964">
    <property type="term" value="F:RNA-directed DNA polymerase activity"/>
    <property type="evidence" value="ECO:0007669"/>
    <property type="project" value="UniProtKB-KW"/>
</dbReference>
<dbReference type="SUPFAM" id="SSF56672">
    <property type="entry name" value="DNA/RNA polymerases"/>
    <property type="match status" value="1"/>
</dbReference>
<accession>A0A6L2KR96</accession>
<dbReference type="Gene3D" id="2.40.70.10">
    <property type="entry name" value="Acid Proteases"/>
    <property type="match status" value="1"/>
</dbReference>
<dbReference type="GO" id="GO:0003676">
    <property type="term" value="F:nucleic acid binding"/>
    <property type="evidence" value="ECO:0007669"/>
    <property type="project" value="InterPro"/>
</dbReference>
<comment type="caution">
    <text evidence="9">The sequence shown here is derived from an EMBL/GenBank/DDBJ whole genome shotgun (WGS) entry which is preliminary data.</text>
</comment>
<evidence type="ECO:0000256" key="4">
    <source>
        <dbReference type="ARBA" id="ARBA00022722"/>
    </source>
</evidence>
<dbReference type="InterPro" id="IPR036397">
    <property type="entry name" value="RNaseH_sf"/>
</dbReference>
<dbReference type="SUPFAM" id="SSF50630">
    <property type="entry name" value="Acid proteases"/>
    <property type="match status" value="1"/>
</dbReference>
<reference evidence="9" key="1">
    <citation type="journal article" date="2019" name="Sci. Rep.">
        <title>Draft genome of Tanacetum cinerariifolium, the natural source of mosquito coil.</title>
        <authorList>
            <person name="Yamashiro T."/>
            <person name="Shiraishi A."/>
            <person name="Satake H."/>
            <person name="Nakayama K."/>
        </authorList>
    </citation>
    <scope>NUCLEOTIDE SEQUENCE</scope>
</reference>
<gene>
    <name evidence="9" type="ORF">Tci_023447</name>
</gene>
<dbReference type="Pfam" id="PF17917">
    <property type="entry name" value="RT_RNaseH"/>
    <property type="match status" value="1"/>
</dbReference>
<organism evidence="9">
    <name type="scientific">Tanacetum cinerariifolium</name>
    <name type="common">Dalmatian daisy</name>
    <name type="synonym">Chrysanthemum cinerariifolium</name>
    <dbReference type="NCBI Taxonomy" id="118510"/>
    <lineage>
        <taxon>Eukaryota</taxon>
        <taxon>Viridiplantae</taxon>
        <taxon>Streptophyta</taxon>
        <taxon>Embryophyta</taxon>
        <taxon>Tracheophyta</taxon>
        <taxon>Spermatophyta</taxon>
        <taxon>Magnoliopsida</taxon>
        <taxon>eudicotyledons</taxon>
        <taxon>Gunneridae</taxon>
        <taxon>Pentapetalae</taxon>
        <taxon>asterids</taxon>
        <taxon>campanulids</taxon>
        <taxon>Asterales</taxon>
        <taxon>Asteraceae</taxon>
        <taxon>Asteroideae</taxon>
        <taxon>Anthemideae</taxon>
        <taxon>Anthemidinae</taxon>
        <taxon>Tanacetum</taxon>
    </lineage>
</organism>
<dbReference type="GO" id="GO:0016787">
    <property type="term" value="F:hydrolase activity"/>
    <property type="evidence" value="ECO:0007669"/>
    <property type="project" value="UniProtKB-KW"/>
</dbReference>
<dbReference type="PANTHER" id="PTHR34072">
    <property type="entry name" value="ENZYMATIC POLYPROTEIN-RELATED"/>
    <property type="match status" value="1"/>
</dbReference>
<keyword evidence="6" id="KW-0378">Hydrolase</keyword>
<evidence type="ECO:0000256" key="2">
    <source>
        <dbReference type="ARBA" id="ARBA00022679"/>
    </source>
</evidence>
<dbReference type="InterPro" id="IPR021109">
    <property type="entry name" value="Peptidase_aspartic_dom_sf"/>
</dbReference>
<evidence type="ECO:0000256" key="7">
    <source>
        <dbReference type="ARBA" id="ARBA00022918"/>
    </source>
</evidence>
<keyword evidence="5" id="KW-0255">Endonuclease</keyword>
<protein>
    <recommendedName>
        <fullName evidence="1">RNA-directed DNA polymerase</fullName>
        <ecNumber evidence="1">2.7.7.49</ecNumber>
    </recommendedName>
</protein>
<dbReference type="InterPro" id="IPR043502">
    <property type="entry name" value="DNA/RNA_pol_sf"/>
</dbReference>
<dbReference type="CDD" id="cd09274">
    <property type="entry name" value="RNase_HI_RT_Ty3"/>
    <property type="match status" value="1"/>
</dbReference>
<dbReference type="AlphaFoldDB" id="A0A6L2KR96"/>
<dbReference type="EC" id="2.7.7.49" evidence="1"/>
<dbReference type="Gene3D" id="3.30.70.270">
    <property type="match status" value="2"/>
</dbReference>
<evidence type="ECO:0000256" key="5">
    <source>
        <dbReference type="ARBA" id="ARBA00022759"/>
    </source>
</evidence>
<evidence type="ECO:0000256" key="1">
    <source>
        <dbReference type="ARBA" id="ARBA00012493"/>
    </source>
</evidence>
<feature type="domain" description="Reverse transcriptase RNase H-like" evidence="8">
    <location>
        <begin position="518"/>
        <end position="621"/>
    </location>
</feature>
<evidence type="ECO:0000256" key="6">
    <source>
        <dbReference type="ARBA" id="ARBA00022801"/>
    </source>
</evidence>
<keyword evidence="2" id="KW-0808">Transferase</keyword>
<name>A0A6L2KR96_TANCI</name>
<dbReference type="GO" id="GO:0004519">
    <property type="term" value="F:endonuclease activity"/>
    <property type="evidence" value="ECO:0007669"/>
    <property type="project" value="UniProtKB-KW"/>
</dbReference>
<evidence type="ECO:0000313" key="9">
    <source>
        <dbReference type="EMBL" id="GEU51469.1"/>
    </source>
</evidence>
<proteinExistence type="predicted"/>
<dbReference type="EMBL" id="BKCJ010002871">
    <property type="protein sequence ID" value="GEU51469.1"/>
    <property type="molecule type" value="Genomic_DNA"/>
</dbReference>